<name>A0A288Q765_9LACO</name>
<dbReference type="PANTHER" id="PTHR37804">
    <property type="entry name" value="CDAA REGULATORY PROTEIN CDAR"/>
    <property type="match status" value="1"/>
</dbReference>
<dbReference type="EMBL" id="QRAS01000001">
    <property type="protein sequence ID" value="RDL12327.1"/>
    <property type="molecule type" value="Genomic_DNA"/>
</dbReference>
<gene>
    <name evidence="1" type="ORF">DFP99_0766</name>
</gene>
<keyword evidence="2" id="KW-1185">Reference proteome</keyword>
<dbReference type="InterPro" id="IPR012505">
    <property type="entry name" value="YbbR"/>
</dbReference>
<sequence>MFSRLSRMSYMLFSLVLAILLAVFVDGQSGTDTSKLSESSSTDTSLIHLNTQKTITLKASLQVTGVDTNKYLISGLPDTVEIEIKGPAAIVVAAENTHNFQVIANLKGLSDGEHKVNLEVKGLNKDLTYTLKTKAVNLSIYQKSSAYFKVTPQYNTDAIAEGYEAGDITTSVSEVTVSGRTTAVNQVAQVVATLDLSRNTKADVSKSVPLQAVDANGNPVDVTLSEASTTLTLPVQAGVGTKSAAVKFVTSNGDAANFTITANVNTVTLTGNMDKLAKVSQISVPVNLKNITAKTTQKVTLSVPDGVNKLSPTSITVTITPKEAE</sequence>
<protein>
    <submittedName>
        <fullName evidence="1">YbbR domain-containing protein</fullName>
    </submittedName>
</protein>
<evidence type="ECO:0000313" key="2">
    <source>
        <dbReference type="Proteomes" id="UP000254912"/>
    </source>
</evidence>
<dbReference type="Proteomes" id="UP000254912">
    <property type="component" value="Unassembled WGS sequence"/>
</dbReference>
<dbReference type="Gene3D" id="2.170.120.30">
    <property type="match status" value="1"/>
</dbReference>
<dbReference type="InterPro" id="IPR053154">
    <property type="entry name" value="c-di-AMP_regulator"/>
</dbReference>
<comment type="caution">
    <text evidence="1">The sequence shown here is derived from an EMBL/GenBank/DDBJ whole genome shotgun (WGS) entry which is preliminary data.</text>
</comment>
<reference evidence="1 2" key="1">
    <citation type="submission" date="2018-07" db="EMBL/GenBank/DDBJ databases">
        <title>Genomic Encyclopedia of Type Strains, Phase III (KMG-III): the genomes of soil and plant-associated and newly described type strains.</title>
        <authorList>
            <person name="Whitman W."/>
        </authorList>
    </citation>
    <scope>NUCLEOTIDE SEQUENCE [LARGE SCALE GENOMIC DNA]</scope>
    <source>
        <strain evidence="1 2">CECT 7031</strain>
    </source>
</reference>
<dbReference type="Pfam" id="PF07949">
    <property type="entry name" value="YbbR"/>
    <property type="match status" value="3"/>
</dbReference>
<dbReference type="PANTHER" id="PTHR37804:SF1">
    <property type="entry name" value="CDAA REGULATORY PROTEIN CDAR"/>
    <property type="match status" value="1"/>
</dbReference>
<dbReference type="Gene3D" id="2.170.120.40">
    <property type="entry name" value="YbbR-like domain"/>
    <property type="match status" value="2"/>
</dbReference>
<dbReference type="KEGG" id="wso:WSWS_01137"/>
<accession>A0A288Q765</accession>
<proteinExistence type="predicted"/>
<organism evidence="1 2">
    <name type="scientific">Weissella soli</name>
    <dbReference type="NCBI Taxonomy" id="155866"/>
    <lineage>
        <taxon>Bacteria</taxon>
        <taxon>Bacillati</taxon>
        <taxon>Bacillota</taxon>
        <taxon>Bacilli</taxon>
        <taxon>Lactobacillales</taxon>
        <taxon>Lactobacillaceae</taxon>
        <taxon>Weissella</taxon>
    </lineage>
</organism>
<evidence type="ECO:0000313" key="1">
    <source>
        <dbReference type="EMBL" id="RDL12327.1"/>
    </source>
</evidence>
<dbReference type="AlphaFoldDB" id="A0A288Q765"/>